<dbReference type="AlphaFoldDB" id="A0A195EVU4"/>
<dbReference type="CDD" id="cd00190">
    <property type="entry name" value="Tryp_SPc"/>
    <property type="match status" value="2"/>
</dbReference>
<keyword evidence="8" id="KW-1185">Reference proteome</keyword>
<dbReference type="FunFam" id="2.40.10.10:FF:000068">
    <property type="entry name" value="transmembrane protease serine 2"/>
    <property type="match status" value="1"/>
</dbReference>
<dbReference type="Gene3D" id="3.40.50.2000">
    <property type="entry name" value="Glycogen Phosphorylase B"/>
    <property type="match status" value="3"/>
</dbReference>
<dbReference type="InterPro" id="IPR043504">
    <property type="entry name" value="Peptidase_S1_PA_chymotrypsin"/>
</dbReference>
<keyword evidence="3 7" id="KW-0808">Transferase</keyword>
<dbReference type="GO" id="GO:0008194">
    <property type="term" value="F:UDP-glycosyltransferase activity"/>
    <property type="evidence" value="ECO:0007669"/>
    <property type="project" value="InterPro"/>
</dbReference>
<dbReference type="Pfam" id="PF00201">
    <property type="entry name" value="UDPGT"/>
    <property type="match status" value="2"/>
</dbReference>
<dbReference type="SMART" id="SM00020">
    <property type="entry name" value="Tryp_SPc"/>
    <property type="match status" value="2"/>
</dbReference>
<comment type="similarity">
    <text evidence="1">Belongs to the UDP-glycosyltransferase family.</text>
</comment>
<reference evidence="7 8" key="1">
    <citation type="submission" date="2016-03" db="EMBL/GenBank/DDBJ databases">
        <title>Trachymyrmex septentrionalis WGS genome.</title>
        <authorList>
            <person name="Nygaard S."/>
            <person name="Hu H."/>
            <person name="Boomsma J."/>
            <person name="Zhang G."/>
        </authorList>
    </citation>
    <scope>NUCLEOTIDE SEQUENCE [LARGE SCALE GENOMIC DNA]</scope>
    <source>
        <strain evidence="7">Tsep2-gDNA-1</strain>
        <tissue evidence="7">Whole body</tissue>
    </source>
</reference>
<keyword evidence="5" id="KW-0812">Transmembrane</keyword>
<dbReference type="GO" id="GO:0006508">
    <property type="term" value="P:proteolysis"/>
    <property type="evidence" value="ECO:0007669"/>
    <property type="project" value="InterPro"/>
</dbReference>
<evidence type="ECO:0000259" key="6">
    <source>
        <dbReference type="PROSITE" id="PS50240"/>
    </source>
</evidence>
<evidence type="ECO:0000313" key="8">
    <source>
        <dbReference type="Proteomes" id="UP000078541"/>
    </source>
</evidence>
<dbReference type="Gene3D" id="2.40.10.10">
    <property type="entry name" value="Trypsin-like serine proteases"/>
    <property type="match status" value="4"/>
</dbReference>
<accession>A0A195EVU4</accession>
<gene>
    <name evidence="7" type="ORF">ALC56_13767</name>
</gene>
<dbReference type="SUPFAM" id="SSF53756">
    <property type="entry name" value="UDP-Glycosyltransferase/glycogen phosphorylase"/>
    <property type="match status" value="2"/>
</dbReference>
<protein>
    <submittedName>
        <fullName evidence="7">Ecdysteroid UDP-glucosyltransferase</fullName>
    </submittedName>
</protein>
<dbReference type="PANTHER" id="PTHR48043">
    <property type="entry name" value="EG:EG0003.4 PROTEIN-RELATED"/>
    <property type="match status" value="1"/>
</dbReference>
<evidence type="ECO:0000256" key="2">
    <source>
        <dbReference type="ARBA" id="ARBA00022676"/>
    </source>
</evidence>
<name>A0A195EVU4_9HYME</name>
<dbReference type="InterPro" id="IPR050271">
    <property type="entry name" value="UDP-glycosyltransferase"/>
</dbReference>
<keyword evidence="5" id="KW-1133">Transmembrane helix</keyword>
<dbReference type="STRING" id="34720.A0A195EVU4"/>
<evidence type="ECO:0000256" key="3">
    <source>
        <dbReference type="ARBA" id="ARBA00022679"/>
    </source>
</evidence>
<dbReference type="InterPro" id="IPR009003">
    <property type="entry name" value="Peptidase_S1_PA"/>
</dbReference>
<feature type="transmembrane region" description="Helical" evidence="5">
    <location>
        <begin position="497"/>
        <end position="520"/>
    </location>
</feature>
<evidence type="ECO:0000256" key="4">
    <source>
        <dbReference type="ARBA" id="ARBA00023157"/>
    </source>
</evidence>
<dbReference type="InterPro" id="IPR001254">
    <property type="entry name" value="Trypsin_dom"/>
</dbReference>
<dbReference type="Proteomes" id="UP000078541">
    <property type="component" value="Unassembled WGS sequence"/>
</dbReference>
<keyword evidence="4" id="KW-1015">Disulfide bond</keyword>
<sequence>MWTKVCTFLIITFCVIVQYNVTYAKRILVISNIPSYSHQISYRGLCLELHKQGHEIVSVTTNPIQNSSLTNYTEIDINYFYKGFPEYKSIPYFDSNVRLTTASLNLPFLEVERNVWYVVHILNQEVFKNPEVKKLYAADSNEHFDAVIIAQGPTISLNAFAYRFNAPLIGISSLDVFNHLRYTFGSLILPSHISNWQINKPNEKNMSFWKRLVNFYEVWKQMYSWTNEHVAIEDAIAKKYLGEDLPHINDITRNMSIFLVNRHLAFVHGKPEQPNVIYYYGSHIAKGLDTLPKNVKQFLDDAKEGFIYVSLGSNVNWEELPNNTLEAFVDGFSTLPYKIVWKLNPDLLPKKYKNILTLQWFSQQTILAHPNIKLFIYQGGLQSTEEALYYGIPLIGFPIMWDQTYQVRNIVRLGIGVHLQIDTISKETVKASVHEVINNASYKDRMQRWSKIFRDSPYDNLQHAVQWIEYVIRQNGTPFLRNNLCDDPWYQRYDWDIIGFLAILLFIVFLISIWALLLILRLHLRIISHSLWHSRISGKMLKITCKMFIVLSLWFLLANNITNAGRILVIIPTPLYSHQLVFQSLCLALNRRGHELVVVTPQSIKDSTLTNYTEIELPPLDYLIKQYKENVQRQVSITDLLKFGWTLTYKMSIIIFDNPKLKKLYHSNSNEKFDAVILESIAYPSLSIMSYRFNAPLIGIISMGIHNYHRYVFGSPLHPSHLSNWEINELTEENPSIWQRLWNFIETWGFIHYWINDFITMEQEIVKKCFGNDAPYIVDIIKNMSLLLVNENPVLTYPRPEQSNAVFFYGIHIQKTPPSLPKDLGQFLDNAMEGFIYVSLGTVTTCHTLPKKTLRNFVEVFSKLPYKIVWKFECDELPGKLDNAFISKWFLQQSVLACTFCSSLSASVYRLHAGSNDKYEGGGGTFYPVKKIVQHPAYNFLAIDYDITLLEIDGEIVFNDRVQPVKLPKKELTDGVMVNVTGWGAVEKGGKLSPMLMTVSLPIVQKNVSGIYKYIHRITDRMICEGYMYGGQDACEGDSGGPLVSIQIAGLHVCSGAFIHESWIMTAASCVFSVKSSIISVRVRSSYMSKDGDVLEIDKIVVHEDFDKYVYLNDIALMKLKSPAEFGEKLLPIGLPENEKLQDGAHCVVTGWKRARRTSPNGAQLAAAGAAIVNQRTCEAMMPSYKPLSEDMLCANATRSSEGCQGDLGAPLVSEQMLIGILSYGLGCETRIHPDVYTRVSSYLSWIFTKTGIFYK</sequence>
<dbReference type="EMBL" id="KQ981958">
    <property type="protein sequence ID" value="KYN32014.1"/>
    <property type="molecule type" value="Genomic_DNA"/>
</dbReference>
<evidence type="ECO:0000256" key="1">
    <source>
        <dbReference type="ARBA" id="ARBA00009995"/>
    </source>
</evidence>
<proteinExistence type="inferred from homology"/>
<keyword evidence="5" id="KW-0472">Membrane</keyword>
<dbReference type="PROSITE" id="PS50240">
    <property type="entry name" value="TRYPSIN_DOM"/>
    <property type="match status" value="2"/>
</dbReference>
<dbReference type="CDD" id="cd03784">
    <property type="entry name" value="GT1_Gtf-like"/>
    <property type="match status" value="1"/>
</dbReference>
<dbReference type="SUPFAM" id="SSF50494">
    <property type="entry name" value="Trypsin-like serine proteases"/>
    <property type="match status" value="2"/>
</dbReference>
<feature type="domain" description="Peptidase S1" evidence="6">
    <location>
        <begin position="879"/>
        <end position="1033"/>
    </location>
</feature>
<evidence type="ECO:0000313" key="7">
    <source>
        <dbReference type="EMBL" id="KYN32014.1"/>
    </source>
</evidence>
<dbReference type="PANTHER" id="PTHR48043:SF159">
    <property type="entry name" value="EG:EG0003.4 PROTEIN-RELATED"/>
    <property type="match status" value="1"/>
</dbReference>
<dbReference type="InterPro" id="IPR001314">
    <property type="entry name" value="Peptidase_S1A"/>
</dbReference>
<dbReference type="PRINTS" id="PR00722">
    <property type="entry name" value="CHYMOTRYPSIN"/>
</dbReference>
<dbReference type="GO" id="GO:0004252">
    <property type="term" value="F:serine-type endopeptidase activity"/>
    <property type="evidence" value="ECO:0007669"/>
    <property type="project" value="InterPro"/>
</dbReference>
<dbReference type="PROSITE" id="PS00135">
    <property type="entry name" value="TRYPSIN_SER"/>
    <property type="match status" value="1"/>
</dbReference>
<dbReference type="Pfam" id="PF00089">
    <property type="entry name" value="Trypsin"/>
    <property type="match status" value="1"/>
</dbReference>
<evidence type="ECO:0000256" key="5">
    <source>
        <dbReference type="SAM" id="Phobius"/>
    </source>
</evidence>
<keyword evidence="2" id="KW-0328">Glycosyltransferase</keyword>
<organism evidence="7 8">
    <name type="scientific">Trachymyrmex septentrionalis</name>
    <dbReference type="NCBI Taxonomy" id="34720"/>
    <lineage>
        <taxon>Eukaryota</taxon>
        <taxon>Metazoa</taxon>
        <taxon>Ecdysozoa</taxon>
        <taxon>Arthropoda</taxon>
        <taxon>Hexapoda</taxon>
        <taxon>Insecta</taxon>
        <taxon>Pterygota</taxon>
        <taxon>Neoptera</taxon>
        <taxon>Endopterygota</taxon>
        <taxon>Hymenoptera</taxon>
        <taxon>Apocrita</taxon>
        <taxon>Aculeata</taxon>
        <taxon>Formicoidea</taxon>
        <taxon>Formicidae</taxon>
        <taxon>Myrmicinae</taxon>
        <taxon>Trachymyrmex</taxon>
    </lineage>
</organism>
<dbReference type="InterPro" id="IPR033116">
    <property type="entry name" value="TRYPSIN_SER"/>
</dbReference>
<feature type="domain" description="Peptidase S1" evidence="6">
    <location>
        <begin position="1028"/>
        <end position="1252"/>
    </location>
</feature>
<dbReference type="InterPro" id="IPR002213">
    <property type="entry name" value="UDP_glucos_trans"/>
</dbReference>
<dbReference type="FunFam" id="3.40.50.2000:FF:000021">
    <property type="entry name" value="UDP-glucuronosyltransferase"/>
    <property type="match status" value="1"/>
</dbReference>